<reference evidence="1 2" key="1">
    <citation type="submission" date="2022-04" db="EMBL/GenBank/DDBJ databases">
        <title>Paracoccus sp. YLB-12 draft genome sequence.</title>
        <authorList>
            <person name="Yu L."/>
        </authorList>
    </citation>
    <scope>NUCLEOTIDE SEQUENCE [LARGE SCALE GENOMIC DNA]</scope>
    <source>
        <strain evidence="1 2">YLB-12</strain>
    </source>
</reference>
<keyword evidence="2" id="KW-1185">Reference proteome</keyword>
<organism evidence="1 2">
    <name type="scientific">Paracoccus maritimus</name>
    <dbReference type="NCBI Taxonomy" id="2933292"/>
    <lineage>
        <taxon>Bacteria</taxon>
        <taxon>Pseudomonadati</taxon>
        <taxon>Pseudomonadota</taxon>
        <taxon>Alphaproteobacteria</taxon>
        <taxon>Rhodobacterales</taxon>
        <taxon>Paracoccaceae</taxon>
        <taxon>Paracoccus</taxon>
    </lineage>
</organism>
<dbReference type="Proteomes" id="UP001320702">
    <property type="component" value="Unassembled WGS sequence"/>
</dbReference>
<gene>
    <name evidence="1" type="ORF">MU516_07055</name>
</gene>
<dbReference type="EMBL" id="JANAVZ010000003">
    <property type="protein sequence ID" value="MCT4332624.1"/>
    <property type="molecule type" value="Genomic_DNA"/>
</dbReference>
<name>A0ABT2K9H4_9RHOB</name>
<comment type="caution">
    <text evidence="1">The sequence shown here is derived from an EMBL/GenBank/DDBJ whole genome shotgun (WGS) entry which is preliminary data.</text>
</comment>
<proteinExistence type="predicted"/>
<dbReference type="RefSeq" id="WP_260276513.1">
    <property type="nucleotide sequence ID" value="NZ_JANAVZ010000003.1"/>
</dbReference>
<protein>
    <submittedName>
        <fullName evidence="1">Uncharacterized protein</fullName>
    </submittedName>
</protein>
<accession>A0ABT2K9H4</accession>
<evidence type="ECO:0000313" key="1">
    <source>
        <dbReference type="EMBL" id="MCT4332624.1"/>
    </source>
</evidence>
<evidence type="ECO:0000313" key="2">
    <source>
        <dbReference type="Proteomes" id="UP001320702"/>
    </source>
</evidence>
<sequence length="145" mass="16290">MMKDDKCCLVEAHTIVQRQENGKKFCVINKESKKIQVCRVDGCMIGSEQKKCDYLFILDLESPKQIALVEMKGTDHCTAAEQIVSTAEALKLAELGVEIHSYIVCASSPKVSTKYQKTLARLKSRYRQSGVKPPVKRNLRIEVTA</sequence>